<feature type="domain" description="Bacterial bifunctional deaminase-reductase C-terminal" evidence="1">
    <location>
        <begin position="5"/>
        <end position="172"/>
    </location>
</feature>
<accession>A0ABS4XA43</accession>
<proteinExistence type="predicted"/>
<dbReference type="PANTHER" id="PTHR38011">
    <property type="entry name" value="DIHYDROFOLATE REDUCTASE FAMILY PROTEIN (AFU_ORTHOLOGUE AFUA_8G06820)"/>
    <property type="match status" value="1"/>
</dbReference>
<evidence type="ECO:0000259" key="1">
    <source>
        <dbReference type="Pfam" id="PF01872"/>
    </source>
</evidence>
<dbReference type="InterPro" id="IPR024072">
    <property type="entry name" value="DHFR-like_dom_sf"/>
</dbReference>
<organism evidence="2 3">
    <name type="scientific">Paeniglutamicibacter kerguelensis</name>
    <dbReference type="NCBI Taxonomy" id="254788"/>
    <lineage>
        <taxon>Bacteria</taxon>
        <taxon>Bacillati</taxon>
        <taxon>Actinomycetota</taxon>
        <taxon>Actinomycetes</taxon>
        <taxon>Micrococcales</taxon>
        <taxon>Micrococcaceae</taxon>
        <taxon>Paeniglutamicibacter</taxon>
    </lineage>
</organism>
<protein>
    <submittedName>
        <fullName evidence="2">Dihydrofolate reductase</fullName>
    </submittedName>
</protein>
<evidence type="ECO:0000313" key="2">
    <source>
        <dbReference type="EMBL" id="MBP2385181.1"/>
    </source>
</evidence>
<reference evidence="2 3" key="1">
    <citation type="submission" date="2021-03" db="EMBL/GenBank/DDBJ databases">
        <title>Sequencing the genomes of 1000 actinobacteria strains.</title>
        <authorList>
            <person name="Klenk H.-P."/>
        </authorList>
    </citation>
    <scope>NUCLEOTIDE SEQUENCE [LARGE SCALE GENOMIC DNA]</scope>
    <source>
        <strain evidence="2 3">DSM 15797</strain>
    </source>
</reference>
<dbReference type="SUPFAM" id="SSF53597">
    <property type="entry name" value="Dihydrofolate reductase-like"/>
    <property type="match status" value="1"/>
</dbReference>
<dbReference type="EMBL" id="JAGIOF010000001">
    <property type="protein sequence ID" value="MBP2385181.1"/>
    <property type="molecule type" value="Genomic_DNA"/>
</dbReference>
<dbReference type="Gene3D" id="3.40.430.10">
    <property type="entry name" value="Dihydrofolate Reductase, subunit A"/>
    <property type="match status" value="1"/>
</dbReference>
<dbReference type="Proteomes" id="UP001296993">
    <property type="component" value="Unassembled WGS sequence"/>
</dbReference>
<name>A0ABS4XA43_9MICC</name>
<dbReference type="InterPro" id="IPR002734">
    <property type="entry name" value="RibDG_C"/>
</dbReference>
<dbReference type="Pfam" id="PF01872">
    <property type="entry name" value="RibD_C"/>
    <property type="match status" value="1"/>
</dbReference>
<evidence type="ECO:0000313" key="3">
    <source>
        <dbReference type="Proteomes" id="UP001296993"/>
    </source>
</evidence>
<dbReference type="PANTHER" id="PTHR38011:SF2">
    <property type="entry name" value="BIFUNCTIONAL DEAMINASE-REDUCTASE DOMAIN PROTEIN"/>
    <property type="match status" value="1"/>
</dbReference>
<keyword evidence="3" id="KW-1185">Reference proteome</keyword>
<gene>
    <name evidence="2" type="ORF">JOF47_000692</name>
</gene>
<dbReference type="InterPro" id="IPR050765">
    <property type="entry name" value="Riboflavin_Biosynth_HTPR"/>
</dbReference>
<comment type="caution">
    <text evidence="2">The sequence shown here is derived from an EMBL/GenBank/DDBJ whole genome shotgun (WGS) entry which is preliminary data.</text>
</comment>
<dbReference type="RefSeq" id="WP_209995952.1">
    <property type="nucleotide sequence ID" value="NZ_BAAAJY010000012.1"/>
</dbReference>
<sequence length="206" mass="23103">MGELHVNMNITMDGVIQANGGPNVQDGDFEYAGWERPYWDAESGEQMESDVQGADALLLGRTTYDIFRSYWQGQSDTIGQTFNRVPKYVASRGRPELSWEISTQVSDAAGQVPELRERHRQIHVWGSGNLLQTLFREGLVDRLNLWVCPVVLGKGKKLFPDGTAATRFELVEQPRLYRSGVLLMRYRRLEGPPETGSIDEATNAAG</sequence>